<feature type="region of interest" description="Disordered" evidence="1">
    <location>
        <begin position="11"/>
        <end position="43"/>
    </location>
</feature>
<sequence>MDGWFKSEFLRRSSRASSSVTPDLTSEDTIEELEESNEQQDTLEADECPFSGTSFDSIVDDLSKRSRLHDGLEAPGFLATASPNARSYVYFRGASGFDYLQTAYKKVQKLLYDTVRARWPDIHLAHYRDGPHAVRLGRDELHRVFGGEHIGCSDLAANSAESSWRLKDAIMDNVDLRNAVCHPSERLQNSWSIDVMLKSAQRLAVCLEDGAIMMDIRALRDDLAKEARQTLRDFEESVALASLPFAGTLNEGWEAHHERHFSGALHDWSRGRECSDEVLALALQWRNWKTPSS</sequence>
<evidence type="ECO:0000313" key="3">
    <source>
        <dbReference type="Proteomes" id="UP001295740"/>
    </source>
</evidence>
<accession>A0AAI8VD15</accession>
<organism evidence="2 3">
    <name type="scientific">Anthostomella pinea</name>
    <dbReference type="NCBI Taxonomy" id="933095"/>
    <lineage>
        <taxon>Eukaryota</taxon>
        <taxon>Fungi</taxon>
        <taxon>Dikarya</taxon>
        <taxon>Ascomycota</taxon>
        <taxon>Pezizomycotina</taxon>
        <taxon>Sordariomycetes</taxon>
        <taxon>Xylariomycetidae</taxon>
        <taxon>Xylariales</taxon>
        <taxon>Xylariaceae</taxon>
        <taxon>Anthostomella</taxon>
    </lineage>
</organism>
<evidence type="ECO:0000256" key="1">
    <source>
        <dbReference type="SAM" id="MobiDB-lite"/>
    </source>
</evidence>
<reference evidence="2" key="1">
    <citation type="submission" date="2023-10" db="EMBL/GenBank/DDBJ databases">
        <authorList>
            <person name="Hackl T."/>
        </authorList>
    </citation>
    <scope>NUCLEOTIDE SEQUENCE</scope>
</reference>
<dbReference type="Proteomes" id="UP001295740">
    <property type="component" value="Unassembled WGS sequence"/>
</dbReference>
<gene>
    <name evidence="2" type="ORF">KHLLAP_LOCUS3110</name>
</gene>
<dbReference type="EMBL" id="CAUWAG010000004">
    <property type="protein sequence ID" value="CAJ2502642.1"/>
    <property type="molecule type" value="Genomic_DNA"/>
</dbReference>
<feature type="compositionally biased region" description="Acidic residues" evidence="1">
    <location>
        <begin position="25"/>
        <end position="43"/>
    </location>
</feature>
<protein>
    <submittedName>
        <fullName evidence="2">Uu.00g100360.m01.CDS01</fullName>
    </submittedName>
</protein>
<proteinExistence type="predicted"/>
<evidence type="ECO:0000313" key="2">
    <source>
        <dbReference type="EMBL" id="CAJ2502642.1"/>
    </source>
</evidence>
<keyword evidence="3" id="KW-1185">Reference proteome</keyword>
<comment type="caution">
    <text evidence="2">The sequence shown here is derived from an EMBL/GenBank/DDBJ whole genome shotgun (WGS) entry which is preliminary data.</text>
</comment>
<feature type="compositionally biased region" description="Polar residues" evidence="1">
    <location>
        <begin position="15"/>
        <end position="24"/>
    </location>
</feature>
<name>A0AAI8VD15_9PEZI</name>
<dbReference type="AlphaFoldDB" id="A0AAI8VD15"/>